<dbReference type="PATRIC" id="fig|348824.6.peg.2695"/>
<dbReference type="EMBL" id="HG916852">
    <property type="protein sequence ID" value="CDM58154.1"/>
    <property type="molecule type" value="Genomic_DNA"/>
</dbReference>
<name>W6RBD8_9HYPH</name>
<dbReference type="KEGG" id="rhl:LPU83_2500"/>
<protein>
    <recommendedName>
        <fullName evidence="3">DUF982 domain-containing protein</fullName>
    </recommendedName>
</protein>
<dbReference type="Proteomes" id="UP000019443">
    <property type="component" value="Chromosome"/>
</dbReference>
<dbReference type="RefSeq" id="WP_024319160.1">
    <property type="nucleotide sequence ID" value="NZ_ATTO01000171.1"/>
</dbReference>
<keyword evidence="2" id="KW-1185">Reference proteome</keyword>
<dbReference type="InterPro" id="IPR010385">
    <property type="entry name" value="DUF982"/>
</dbReference>
<dbReference type="Gene3D" id="6.10.250.730">
    <property type="match status" value="1"/>
</dbReference>
<evidence type="ECO:0000313" key="1">
    <source>
        <dbReference type="EMBL" id="CDM58154.1"/>
    </source>
</evidence>
<evidence type="ECO:0008006" key="3">
    <source>
        <dbReference type="Google" id="ProtNLM"/>
    </source>
</evidence>
<evidence type="ECO:0000313" key="2">
    <source>
        <dbReference type="Proteomes" id="UP000019443"/>
    </source>
</evidence>
<proteinExistence type="predicted"/>
<dbReference type="eggNOG" id="ENOG5032IVU">
    <property type="taxonomic scope" value="Bacteria"/>
</dbReference>
<gene>
    <name evidence="1" type="ORF">LPU83_2500</name>
</gene>
<dbReference type="Pfam" id="PF06169">
    <property type="entry name" value="DUF982"/>
    <property type="match status" value="1"/>
</dbReference>
<sequence>MSAQEWLALIVERNQALHAIGSAEEALDMLFTNWPVTSGIGFILAMEACAGTVTGAVTQGEAQAAFLAAARDAKVVLRIA</sequence>
<organism evidence="1 2">
    <name type="scientific">Rhizobium favelukesii</name>
    <dbReference type="NCBI Taxonomy" id="348824"/>
    <lineage>
        <taxon>Bacteria</taxon>
        <taxon>Pseudomonadati</taxon>
        <taxon>Pseudomonadota</taxon>
        <taxon>Alphaproteobacteria</taxon>
        <taxon>Hyphomicrobiales</taxon>
        <taxon>Rhizobiaceae</taxon>
        <taxon>Rhizobium/Agrobacterium group</taxon>
        <taxon>Rhizobium</taxon>
    </lineage>
</organism>
<dbReference type="AlphaFoldDB" id="W6RBD8"/>
<reference evidence="1" key="1">
    <citation type="submission" date="2013-11" db="EMBL/GenBank/DDBJ databases">
        <title>Draft genome sequence of the broad-host-range Rhizobium sp. LPU83 strain, a member of the low-genetic diversity Oregon-like Rhizobium sp. group.</title>
        <authorList>
            <person name="Wibberg D."/>
            <person name="Puehler A."/>
            <person name="Schlueter A."/>
        </authorList>
    </citation>
    <scope>NUCLEOTIDE SEQUENCE [LARGE SCALE GENOMIC DNA]</scope>
    <source>
        <strain evidence="1">LPU83</strain>
    </source>
</reference>
<dbReference type="HOGENOM" id="CLU_134423_5_0_5"/>
<accession>W6RBD8</accession>